<dbReference type="InterPro" id="IPR043128">
    <property type="entry name" value="Rev_trsase/Diguanyl_cyclase"/>
</dbReference>
<dbReference type="PROSITE" id="PS50887">
    <property type="entry name" value="GGDEF"/>
    <property type="match status" value="1"/>
</dbReference>
<dbReference type="Pfam" id="PF00990">
    <property type="entry name" value="GGDEF"/>
    <property type="match status" value="1"/>
</dbReference>
<dbReference type="Gene3D" id="3.30.450.20">
    <property type="entry name" value="PAS domain"/>
    <property type="match status" value="2"/>
</dbReference>
<feature type="compositionally biased region" description="Basic and acidic residues" evidence="1">
    <location>
        <begin position="473"/>
        <end position="496"/>
    </location>
</feature>
<dbReference type="PANTHER" id="PTHR44757:SF2">
    <property type="entry name" value="BIOFILM ARCHITECTURE MAINTENANCE PROTEIN MBAA"/>
    <property type="match status" value="1"/>
</dbReference>
<organism evidence="3 4">
    <name type="scientific">Lichenifustis flavocetrariae</name>
    <dbReference type="NCBI Taxonomy" id="2949735"/>
    <lineage>
        <taxon>Bacteria</taxon>
        <taxon>Pseudomonadati</taxon>
        <taxon>Pseudomonadota</taxon>
        <taxon>Alphaproteobacteria</taxon>
        <taxon>Hyphomicrobiales</taxon>
        <taxon>Lichenihabitantaceae</taxon>
        <taxon>Lichenifustis</taxon>
    </lineage>
</organism>
<dbReference type="InterPro" id="IPR000014">
    <property type="entry name" value="PAS"/>
</dbReference>
<comment type="caution">
    <text evidence="3">The sequence shown here is derived from an EMBL/GenBank/DDBJ whole genome shotgun (WGS) entry which is preliminary data.</text>
</comment>
<dbReference type="SMART" id="SM00267">
    <property type="entry name" value="GGDEF"/>
    <property type="match status" value="1"/>
</dbReference>
<dbReference type="PANTHER" id="PTHR44757">
    <property type="entry name" value="DIGUANYLATE CYCLASE DGCP"/>
    <property type="match status" value="1"/>
</dbReference>
<dbReference type="Gene3D" id="3.30.70.270">
    <property type="match status" value="1"/>
</dbReference>
<gene>
    <name evidence="3" type="ORF">M8523_18075</name>
</gene>
<name>A0AA41YZ32_9HYPH</name>
<accession>A0AA41YZ32</accession>
<evidence type="ECO:0000313" key="3">
    <source>
        <dbReference type="EMBL" id="MCW6509930.1"/>
    </source>
</evidence>
<dbReference type="SUPFAM" id="SSF55785">
    <property type="entry name" value="PYP-like sensor domain (PAS domain)"/>
    <property type="match status" value="2"/>
</dbReference>
<dbReference type="SUPFAM" id="SSF55073">
    <property type="entry name" value="Nucleotide cyclase"/>
    <property type="match status" value="1"/>
</dbReference>
<dbReference type="InterPro" id="IPR000160">
    <property type="entry name" value="GGDEF_dom"/>
</dbReference>
<dbReference type="EMBL" id="JAMOIM010000012">
    <property type="protein sequence ID" value="MCW6509930.1"/>
    <property type="molecule type" value="Genomic_DNA"/>
</dbReference>
<dbReference type="CDD" id="cd01949">
    <property type="entry name" value="GGDEF"/>
    <property type="match status" value="1"/>
</dbReference>
<evidence type="ECO:0000259" key="2">
    <source>
        <dbReference type="PROSITE" id="PS50887"/>
    </source>
</evidence>
<sequence length="507" mass="56706">MQQASSRHATSAGPSSLDGVRPEAAVALSFDDLAQTFQLAPVSLWLEDFSGVKAVFDRWRAAGIYDLGGYLRAYPSQVEACSSAIRVLDVNAATLELFRAADCAELVANLHNIFRGDMLTTHIEELVQLWNGEGGFQNQGVNYSLDGRRIDIQIKGKVLPGFEDDWSRVLVAIKDVTERENAVRLLAASDTYARGLFEHSPVSLWVEDFSAVKMLIDELRACGIEDFRTFTDVHPEFVTRCMGEIRVIDVNRHTLTLFGAPDKTTLYRRLADVFRDEMVFPFREQLIDLWHGKLFQQREVVNYALDGTMLHLHLQFSVLPGHETTWGQVQVALTDITARKKAEAYLEFLGKHDSLTKLHNRSFFVDEMNRLERRSVAPVTIVMLDLNGLKAANDGEGHAAGDALLRRVGEILTKAVDAPVTAARIGGDEFAVLMPHAGERELAAMMDNLHQIIELNNQFHSDAPVSLSIGHATSEKGERLESVARRADAKMYEEKRRHYAGTDPHPR</sequence>
<keyword evidence="4" id="KW-1185">Reference proteome</keyword>
<dbReference type="AlphaFoldDB" id="A0AA41YZ32"/>
<proteinExistence type="predicted"/>
<dbReference type="Proteomes" id="UP001165667">
    <property type="component" value="Unassembled WGS sequence"/>
</dbReference>
<dbReference type="NCBIfam" id="TIGR00254">
    <property type="entry name" value="GGDEF"/>
    <property type="match status" value="1"/>
</dbReference>
<feature type="region of interest" description="Disordered" evidence="1">
    <location>
        <begin position="471"/>
        <end position="507"/>
    </location>
</feature>
<dbReference type="InterPro" id="IPR029787">
    <property type="entry name" value="Nucleotide_cyclase"/>
</dbReference>
<evidence type="ECO:0000256" key="1">
    <source>
        <dbReference type="SAM" id="MobiDB-lite"/>
    </source>
</evidence>
<evidence type="ECO:0000313" key="4">
    <source>
        <dbReference type="Proteomes" id="UP001165667"/>
    </source>
</evidence>
<feature type="domain" description="GGDEF" evidence="2">
    <location>
        <begin position="377"/>
        <end position="507"/>
    </location>
</feature>
<reference evidence="3" key="1">
    <citation type="submission" date="2022-05" db="EMBL/GenBank/DDBJ databases">
        <authorList>
            <person name="Pankratov T."/>
        </authorList>
    </citation>
    <scope>NUCLEOTIDE SEQUENCE</scope>
    <source>
        <strain evidence="3">BP6-180914</strain>
    </source>
</reference>
<dbReference type="RefSeq" id="WP_282586301.1">
    <property type="nucleotide sequence ID" value="NZ_JAMOIM010000012.1"/>
</dbReference>
<dbReference type="InterPro" id="IPR052155">
    <property type="entry name" value="Biofilm_reg_signaling"/>
</dbReference>
<protein>
    <submittedName>
        <fullName evidence="3">Sensor domain-containing diguanylate cyclase</fullName>
    </submittedName>
</protein>
<dbReference type="CDD" id="cd00130">
    <property type="entry name" value="PAS"/>
    <property type="match status" value="1"/>
</dbReference>
<dbReference type="InterPro" id="IPR035965">
    <property type="entry name" value="PAS-like_dom_sf"/>
</dbReference>